<name>A0ABW3U3F8_9BACL</name>
<feature type="transmembrane region" description="Helical" evidence="1">
    <location>
        <begin position="13"/>
        <end position="35"/>
    </location>
</feature>
<proteinExistence type="predicted"/>
<gene>
    <name evidence="2" type="ORF">ACFQ38_13595</name>
</gene>
<sequence length="66" mass="7254">MIPDAARDVMNHLAGQLVVLILIIGIAYGIPYLLLSLIRVPAAIRNLIATLVMLAAIYFSFDKLFL</sequence>
<organism evidence="2 3">
    <name type="scientific">Sporosarcina contaminans</name>
    <dbReference type="NCBI Taxonomy" id="633403"/>
    <lineage>
        <taxon>Bacteria</taxon>
        <taxon>Bacillati</taxon>
        <taxon>Bacillota</taxon>
        <taxon>Bacilli</taxon>
        <taxon>Bacillales</taxon>
        <taxon>Caryophanaceae</taxon>
        <taxon>Sporosarcina</taxon>
    </lineage>
</organism>
<keyword evidence="1" id="KW-1133">Transmembrane helix</keyword>
<reference evidence="3" key="1">
    <citation type="journal article" date="2019" name="Int. J. Syst. Evol. Microbiol.">
        <title>The Global Catalogue of Microorganisms (GCM) 10K type strain sequencing project: providing services to taxonomists for standard genome sequencing and annotation.</title>
        <authorList>
            <consortium name="The Broad Institute Genomics Platform"/>
            <consortium name="The Broad Institute Genome Sequencing Center for Infectious Disease"/>
            <person name="Wu L."/>
            <person name="Ma J."/>
        </authorList>
    </citation>
    <scope>NUCLEOTIDE SEQUENCE [LARGE SCALE GENOMIC DNA]</scope>
    <source>
        <strain evidence="3">CCUG 53915</strain>
    </source>
</reference>
<feature type="transmembrane region" description="Helical" evidence="1">
    <location>
        <begin position="42"/>
        <end position="61"/>
    </location>
</feature>
<keyword evidence="3" id="KW-1185">Reference proteome</keyword>
<keyword evidence="1" id="KW-0812">Transmembrane</keyword>
<dbReference type="RefSeq" id="WP_381481526.1">
    <property type="nucleotide sequence ID" value="NZ_JBHTLT010000113.1"/>
</dbReference>
<keyword evidence="1" id="KW-0472">Membrane</keyword>
<protein>
    <submittedName>
        <fullName evidence="2">Uncharacterized protein</fullName>
    </submittedName>
</protein>
<evidence type="ECO:0000256" key="1">
    <source>
        <dbReference type="SAM" id="Phobius"/>
    </source>
</evidence>
<evidence type="ECO:0000313" key="3">
    <source>
        <dbReference type="Proteomes" id="UP001597231"/>
    </source>
</evidence>
<accession>A0ABW3U3F8</accession>
<dbReference type="EMBL" id="JBHTLT010000113">
    <property type="protein sequence ID" value="MFD1206127.1"/>
    <property type="molecule type" value="Genomic_DNA"/>
</dbReference>
<evidence type="ECO:0000313" key="2">
    <source>
        <dbReference type="EMBL" id="MFD1206127.1"/>
    </source>
</evidence>
<dbReference type="Proteomes" id="UP001597231">
    <property type="component" value="Unassembled WGS sequence"/>
</dbReference>
<comment type="caution">
    <text evidence="2">The sequence shown here is derived from an EMBL/GenBank/DDBJ whole genome shotgun (WGS) entry which is preliminary data.</text>
</comment>